<keyword evidence="3" id="KW-1185">Reference proteome</keyword>
<keyword evidence="2" id="KW-0675">Receptor</keyword>
<dbReference type="EMBL" id="VCDI01000012">
    <property type="protein sequence ID" value="TLU70677.1"/>
    <property type="molecule type" value="Genomic_DNA"/>
</dbReference>
<evidence type="ECO:0000259" key="1">
    <source>
        <dbReference type="Pfam" id="PF13676"/>
    </source>
</evidence>
<dbReference type="Pfam" id="PF13676">
    <property type="entry name" value="TIR_2"/>
    <property type="match status" value="1"/>
</dbReference>
<organism evidence="2 3">
    <name type="scientific">Lichenicoccus roseus</name>
    <dbReference type="NCBI Taxonomy" id="2683649"/>
    <lineage>
        <taxon>Bacteria</taxon>
        <taxon>Pseudomonadati</taxon>
        <taxon>Pseudomonadota</taxon>
        <taxon>Alphaproteobacteria</taxon>
        <taxon>Acetobacterales</taxon>
        <taxon>Acetobacteraceae</taxon>
        <taxon>Lichenicoccus</taxon>
    </lineage>
</organism>
<comment type="caution">
    <text evidence="2">The sequence shown here is derived from an EMBL/GenBank/DDBJ whole genome shotgun (WGS) entry which is preliminary data.</text>
</comment>
<evidence type="ECO:0000313" key="3">
    <source>
        <dbReference type="Proteomes" id="UP000305654"/>
    </source>
</evidence>
<sequence length="421" mass="46238">MVATTTLSLQGTYQLVTLGADTDARSAEYAGALERAVASAMHHLGVNPTRMLVRLGSRNEAELDRRWPSVTVFFGTTGTALSPRDAALLDVVLADGTLVIPVVEDIGRFTKLVPTAISHLNGLARQDCGANFERLAARILEGFGLLRERRRLFISYRRVETSGVAAQLYEALDVAGFDVFLDTHGVLRPGEPFQEILWHRLADTDVILLLDTPGFLASRWTEEELARANTANLQILQLLWPGQEEASAAAFSTFHPLSVSDFEDKATLGPAARLHDNSTQEIVDAVEGLRARAVAARHAFLVREFLIEAKGAGLLAYMTLDRSIVLRKHGDENGGKVFVLPAVGVPDAERYEALEQLMQREAGAGRSYLRPPCLLYDESGIRGRWLDHLRWLNGNIASVRSVGLREAKQWLHLVAEGEGSK</sequence>
<dbReference type="Proteomes" id="UP000305654">
    <property type="component" value="Unassembled WGS sequence"/>
</dbReference>
<gene>
    <name evidence="2" type="ORF">FE263_21050</name>
</gene>
<dbReference type="SUPFAM" id="SSF52200">
    <property type="entry name" value="Toll/Interleukin receptor TIR domain"/>
    <property type="match status" value="1"/>
</dbReference>
<name>A0A5R9J2H1_9PROT</name>
<dbReference type="OrthoDB" id="344630at2"/>
<feature type="domain" description="TIR" evidence="1">
    <location>
        <begin position="153"/>
        <end position="260"/>
    </location>
</feature>
<evidence type="ECO:0000313" key="2">
    <source>
        <dbReference type="EMBL" id="TLU70677.1"/>
    </source>
</evidence>
<dbReference type="Gene3D" id="3.40.50.10140">
    <property type="entry name" value="Toll/interleukin-1 receptor homology (TIR) domain"/>
    <property type="match status" value="1"/>
</dbReference>
<dbReference type="InterPro" id="IPR035897">
    <property type="entry name" value="Toll_tir_struct_dom_sf"/>
</dbReference>
<proteinExistence type="predicted"/>
<dbReference type="AlphaFoldDB" id="A0A5R9J2H1"/>
<protein>
    <submittedName>
        <fullName evidence="2">Toll/interleukin-1 receptor domain-containing protein</fullName>
    </submittedName>
</protein>
<dbReference type="InterPro" id="IPR000157">
    <property type="entry name" value="TIR_dom"/>
</dbReference>
<dbReference type="GO" id="GO:0007165">
    <property type="term" value="P:signal transduction"/>
    <property type="evidence" value="ECO:0007669"/>
    <property type="project" value="InterPro"/>
</dbReference>
<accession>A0A5R9J2H1</accession>
<reference evidence="2 3" key="1">
    <citation type="submission" date="2019-05" db="EMBL/GenBank/DDBJ databases">
        <authorList>
            <person name="Pankratov T."/>
            <person name="Grouzdev D."/>
        </authorList>
    </citation>
    <scope>NUCLEOTIDE SEQUENCE [LARGE SCALE GENOMIC DNA]</scope>
    <source>
        <strain evidence="2 3">KEBCLARHB70R</strain>
    </source>
</reference>